<feature type="domain" description="SHSP" evidence="3">
    <location>
        <begin position="31"/>
        <end position="143"/>
    </location>
</feature>
<dbReference type="Gene3D" id="2.60.40.790">
    <property type="match status" value="1"/>
</dbReference>
<protein>
    <submittedName>
        <fullName evidence="4">Heat-shock protein Hsp20</fullName>
    </submittedName>
</protein>
<dbReference type="EMBL" id="LUUI01000109">
    <property type="protein sequence ID" value="OAI14515.1"/>
    <property type="molecule type" value="Genomic_DNA"/>
</dbReference>
<dbReference type="PROSITE" id="PS01031">
    <property type="entry name" value="SHSP"/>
    <property type="match status" value="1"/>
</dbReference>
<evidence type="ECO:0000256" key="1">
    <source>
        <dbReference type="PROSITE-ProRule" id="PRU00285"/>
    </source>
</evidence>
<dbReference type="Pfam" id="PF00011">
    <property type="entry name" value="HSP20"/>
    <property type="match status" value="1"/>
</dbReference>
<evidence type="ECO:0000259" key="3">
    <source>
        <dbReference type="PROSITE" id="PS01031"/>
    </source>
</evidence>
<reference evidence="4 5" key="1">
    <citation type="submission" date="2016-03" db="EMBL/GenBank/DDBJ databases">
        <authorList>
            <person name="Ploux O."/>
        </authorList>
    </citation>
    <scope>NUCLEOTIDE SEQUENCE [LARGE SCALE GENOMIC DNA]</scope>
    <source>
        <strain evidence="4 5">R-45370</strain>
    </source>
</reference>
<dbReference type="Proteomes" id="UP000078476">
    <property type="component" value="Unassembled WGS sequence"/>
</dbReference>
<accession>A0A177N9E9</accession>
<sequence>MNKLSPFVSHGLFDELFRDVNPGYFIKPLHGDGLPAQIKVDVKENPNEFVVEAEIPGASKDNIHVNIDGNVVTVRAEINQVDSQNKDDKTLRSERYYGEVSRSFQLPVDVDESASKARYENGVLTLNLLKKQKQGGGQRMIIE</sequence>
<dbReference type="InterPro" id="IPR008978">
    <property type="entry name" value="HSP20-like_chaperone"/>
</dbReference>
<evidence type="ECO:0000256" key="2">
    <source>
        <dbReference type="RuleBase" id="RU003616"/>
    </source>
</evidence>
<dbReference type="RefSeq" id="WP_066983062.1">
    <property type="nucleotide sequence ID" value="NZ_LUUI01000109.1"/>
</dbReference>
<proteinExistence type="inferred from homology"/>
<evidence type="ECO:0000313" key="4">
    <source>
        <dbReference type="EMBL" id="OAI14515.1"/>
    </source>
</evidence>
<evidence type="ECO:0000313" key="5">
    <source>
        <dbReference type="Proteomes" id="UP000078476"/>
    </source>
</evidence>
<dbReference type="InterPro" id="IPR031107">
    <property type="entry name" value="Small_HSP"/>
</dbReference>
<dbReference type="PANTHER" id="PTHR11527">
    <property type="entry name" value="HEAT-SHOCK PROTEIN 20 FAMILY MEMBER"/>
    <property type="match status" value="1"/>
</dbReference>
<dbReference type="AlphaFoldDB" id="A0A177N9E9"/>
<dbReference type="CDD" id="cd06471">
    <property type="entry name" value="ACD_LpsHSP_like"/>
    <property type="match status" value="1"/>
</dbReference>
<name>A0A177N9E9_9GAMM</name>
<dbReference type="SUPFAM" id="SSF49764">
    <property type="entry name" value="HSP20-like chaperones"/>
    <property type="match status" value="1"/>
</dbReference>
<gene>
    <name evidence="4" type="ORF">A1359_10605</name>
</gene>
<keyword evidence="5" id="KW-1185">Reference proteome</keyword>
<comment type="caution">
    <text evidence="4">The sequence shown here is derived from an EMBL/GenBank/DDBJ whole genome shotgun (WGS) entry which is preliminary data.</text>
</comment>
<comment type="similarity">
    <text evidence="1 2">Belongs to the small heat shock protein (HSP20) family.</text>
</comment>
<dbReference type="OrthoDB" id="9792695at2"/>
<dbReference type="STRING" id="980561.A1359_10605"/>
<organism evidence="4 5">
    <name type="scientific">Methylomonas lenta</name>
    <dbReference type="NCBI Taxonomy" id="980561"/>
    <lineage>
        <taxon>Bacteria</taxon>
        <taxon>Pseudomonadati</taxon>
        <taxon>Pseudomonadota</taxon>
        <taxon>Gammaproteobacteria</taxon>
        <taxon>Methylococcales</taxon>
        <taxon>Methylococcaceae</taxon>
        <taxon>Methylomonas</taxon>
    </lineage>
</organism>
<dbReference type="InterPro" id="IPR002068">
    <property type="entry name" value="A-crystallin/Hsp20_dom"/>
</dbReference>